<sequence>MRASLVDAFADEQYQGNPAAVIVTPEGFPSERRMQDIAGTLPVPTTAFVIPLSEDTYRIRWFTPEKELNVCGHATIATAWYLYEVVEIADSGRLEFRTQHGPLYTMRTGRRITVDIPRVTTSPWEPPAELADALGADIVNCERAADDVLLELESAEVIADLAPP</sequence>
<evidence type="ECO:0000313" key="3">
    <source>
        <dbReference type="EMBL" id="MFD0854118.1"/>
    </source>
</evidence>
<dbReference type="EMBL" id="JBHTIR010002704">
    <property type="protein sequence ID" value="MFD0854118.1"/>
    <property type="molecule type" value="Genomic_DNA"/>
</dbReference>
<proteinExistence type="inferred from homology"/>
<comment type="caution">
    <text evidence="3">The sequence shown here is derived from an EMBL/GenBank/DDBJ whole genome shotgun (WGS) entry which is preliminary data.</text>
</comment>
<dbReference type="NCBIfam" id="TIGR00654">
    <property type="entry name" value="PhzF_family"/>
    <property type="match status" value="1"/>
</dbReference>
<organism evidence="3 4">
    <name type="scientific">Actinomadura adrarensis</name>
    <dbReference type="NCBI Taxonomy" id="1819600"/>
    <lineage>
        <taxon>Bacteria</taxon>
        <taxon>Bacillati</taxon>
        <taxon>Actinomycetota</taxon>
        <taxon>Actinomycetes</taxon>
        <taxon>Streptosporangiales</taxon>
        <taxon>Thermomonosporaceae</taxon>
        <taxon>Actinomadura</taxon>
    </lineage>
</organism>
<dbReference type="Gene3D" id="3.10.310.10">
    <property type="entry name" value="Diaminopimelate Epimerase, Chain A, domain 1"/>
    <property type="match status" value="2"/>
</dbReference>
<protein>
    <submittedName>
        <fullName evidence="3">PhzF family phenazine biosynthesis protein</fullName>
    </submittedName>
</protein>
<reference evidence="4" key="1">
    <citation type="journal article" date="2019" name="Int. J. Syst. Evol. Microbiol.">
        <title>The Global Catalogue of Microorganisms (GCM) 10K type strain sequencing project: providing services to taxonomists for standard genome sequencing and annotation.</title>
        <authorList>
            <consortium name="The Broad Institute Genomics Platform"/>
            <consortium name="The Broad Institute Genome Sequencing Center for Infectious Disease"/>
            <person name="Wu L."/>
            <person name="Ma J."/>
        </authorList>
    </citation>
    <scope>NUCLEOTIDE SEQUENCE [LARGE SCALE GENOMIC DNA]</scope>
    <source>
        <strain evidence="4">JCM 31696</strain>
    </source>
</reference>
<evidence type="ECO:0000313" key="4">
    <source>
        <dbReference type="Proteomes" id="UP001597083"/>
    </source>
</evidence>
<accession>A0ABW3CK50</accession>
<dbReference type="PANTHER" id="PTHR13774:SF17">
    <property type="entry name" value="PHENAZINE BIOSYNTHESIS-LIKE DOMAIN-CONTAINING PROTEIN"/>
    <property type="match status" value="1"/>
</dbReference>
<dbReference type="InterPro" id="IPR003719">
    <property type="entry name" value="Phenazine_PhzF-like"/>
</dbReference>
<feature type="non-terminal residue" evidence="3">
    <location>
        <position position="164"/>
    </location>
</feature>
<dbReference type="Pfam" id="PF02567">
    <property type="entry name" value="PhzC-PhzF"/>
    <property type="match status" value="1"/>
</dbReference>
<dbReference type="SUPFAM" id="SSF54506">
    <property type="entry name" value="Diaminopimelate epimerase-like"/>
    <property type="match status" value="1"/>
</dbReference>
<keyword evidence="2" id="KW-0413">Isomerase</keyword>
<dbReference type="PANTHER" id="PTHR13774">
    <property type="entry name" value="PHENAZINE BIOSYNTHESIS PROTEIN"/>
    <property type="match status" value="1"/>
</dbReference>
<name>A0ABW3CK50_9ACTN</name>
<comment type="similarity">
    <text evidence="1">Belongs to the PhzF family.</text>
</comment>
<dbReference type="Proteomes" id="UP001597083">
    <property type="component" value="Unassembled WGS sequence"/>
</dbReference>
<evidence type="ECO:0000256" key="2">
    <source>
        <dbReference type="ARBA" id="ARBA00023235"/>
    </source>
</evidence>
<keyword evidence="4" id="KW-1185">Reference proteome</keyword>
<gene>
    <name evidence="3" type="ORF">ACFQ07_17915</name>
</gene>
<evidence type="ECO:0000256" key="1">
    <source>
        <dbReference type="ARBA" id="ARBA00008270"/>
    </source>
</evidence>